<dbReference type="Proteomes" id="UP001157418">
    <property type="component" value="Unassembled WGS sequence"/>
</dbReference>
<keyword evidence="3" id="KW-1185">Reference proteome</keyword>
<sequence>MPVFSSGPRFVISFKQRRAVSFQASVHDFSSSRHELLSSTLIELSSEDDSDSSPATAVSHRLRLLPSKFVLTPDLNGRSNGIQDDPSSTSINDKTIGKEKGKDGKDKAETQTQRQVEFRLTHISCLMKILKDFIVVLGLRTGVFLDLQPFSCSVHFIKSLLHTLSSPHLCSEKDLISKEAYTYRKSHAFCSL</sequence>
<protein>
    <submittedName>
        <fullName evidence="2">Uncharacterized protein</fullName>
    </submittedName>
</protein>
<accession>A0AAU9N310</accession>
<feature type="region of interest" description="Disordered" evidence="1">
    <location>
        <begin position="75"/>
        <end position="110"/>
    </location>
</feature>
<evidence type="ECO:0000256" key="1">
    <source>
        <dbReference type="SAM" id="MobiDB-lite"/>
    </source>
</evidence>
<feature type="compositionally biased region" description="Polar residues" evidence="1">
    <location>
        <begin position="77"/>
        <end position="92"/>
    </location>
</feature>
<reference evidence="2 3" key="1">
    <citation type="submission" date="2022-01" db="EMBL/GenBank/DDBJ databases">
        <authorList>
            <person name="Xiong W."/>
            <person name="Schranz E."/>
        </authorList>
    </citation>
    <scope>NUCLEOTIDE SEQUENCE [LARGE SCALE GENOMIC DNA]</scope>
</reference>
<dbReference type="EMBL" id="CAKMRJ010003334">
    <property type="protein sequence ID" value="CAH1431283.1"/>
    <property type="molecule type" value="Genomic_DNA"/>
</dbReference>
<evidence type="ECO:0000313" key="3">
    <source>
        <dbReference type="Proteomes" id="UP001157418"/>
    </source>
</evidence>
<feature type="compositionally biased region" description="Basic and acidic residues" evidence="1">
    <location>
        <begin position="95"/>
        <end position="109"/>
    </location>
</feature>
<name>A0AAU9N310_9ASTR</name>
<evidence type="ECO:0000313" key="2">
    <source>
        <dbReference type="EMBL" id="CAH1431283.1"/>
    </source>
</evidence>
<proteinExistence type="predicted"/>
<gene>
    <name evidence="2" type="ORF">LVIROSA_LOCUS18007</name>
</gene>
<dbReference type="AlphaFoldDB" id="A0AAU9N310"/>
<organism evidence="2 3">
    <name type="scientific">Lactuca virosa</name>
    <dbReference type="NCBI Taxonomy" id="75947"/>
    <lineage>
        <taxon>Eukaryota</taxon>
        <taxon>Viridiplantae</taxon>
        <taxon>Streptophyta</taxon>
        <taxon>Embryophyta</taxon>
        <taxon>Tracheophyta</taxon>
        <taxon>Spermatophyta</taxon>
        <taxon>Magnoliopsida</taxon>
        <taxon>eudicotyledons</taxon>
        <taxon>Gunneridae</taxon>
        <taxon>Pentapetalae</taxon>
        <taxon>asterids</taxon>
        <taxon>campanulids</taxon>
        <taxon>Asterales</taxon>
        <taxon>Asteraceae</taxon>
        <taxon>Cichorioideae</taxon>
        <taxon>Cichorieae</taxon>
        <taxon>Lactucinae</taxon>
        <taxon>Lactuca</taxon>
    </lineage>
</organism>
<comment type="caution">
    <text evidence="2">The sequence shown here is derived from an EMBL/GenBank/DDBJ whole genome shotgun (WGS) entry which is preliminary data.</text>
</comment>